<dbReference type="AlphaFoldDB" id="A0A0M0KH48"/>
<dbReference type="PATRIC" id="fig|136160.3.peg.1131"/>
<organism evidence="1">
    <name type="scientific">Halalkalibacterium halodurans</name>
    <name type="common">Bacillus halodurans</name>
    <dbReference type="NCBI Taxonomy" id="86665"/>
    <lineage>
        <taxon>Bacteria</taxon>
        <taxon>Bacillati</taxon>
        <taxon>Bacillota</taxon>
        <taxon>Bacilli</taxon>
        <taxon>Bacillales</taxon>
        <taxon>Bacillaceae</taxon>
        <taxon>Halalkalibacterium (ex Joshi et al. 2022)</taxon>
    </lineage>
</organism>
<evidence type="ECO:0000313" key="1">
    <source>
        <dbReference type="EMBL" id="KOO38175.1"/>
    </source>
</evidence>
<dbReference type="EMBL" id="LILD01000001">
    <property type="protein sequence ID" value="KOO38175.1"/>
    <property type="molecule type" value="Genomic_DNA"/>
</dbReference>
<protein>
    <submittedName>
        <fullName evidence="1">Uncharacterized protein</fullName>
    </submittedName>
</protein>
<accession>A0A0M0KH48</accession>
<comment type="caution">
    <text evidence="1">The sequence shown here is derived from an EMBL/GenBank/DDBJ whole genome shotgun (WGS) entry which is preliminary data.</text>
</comment>
<dbReference type="GeneID" id="87598611"/>
<dbReference type="RefSeq" id="WP_010899231.1">
    <property type="nucleotide sequence ID" value="NZ_CP040441.1"/>
</dbReference>
<reference evidence="1" key="1">
    <citation type="submission" date="2015-08" db="EMBL/GenBank/DDBJ databases">
        <title>Complete DNA Sequence of Pseudomonas syringae pv. actinidiae, the Causal Agent of Kiwifruit Canker Disease.</title>
        <authorList>
            <person name="Rikkerink E.H.A."/>
            <person name="Fineran P.C."/>
        </authorList>
    </citation>
    <scope>NUCLEOTIDE SEQUENCE</scope>
    <source>
        <strain evidence="1">DSM 13666</strain>
    </source>
</reference>
<dbReference type="OMA" id="HVLMETK"/>
<sequence length="85" mass="9955">MEHRSLTYVERLMNLHVLMETKQMLQTKLAEMNGDDQSFELVKEDLRKIEEEIKSYADEQSIEALDQSMPHALFNPAVTEELDTQ</sequence>
<name>A0A0M0KH48_ALKHA</name>
<proteinExistence type="predicted"/>
<gene>
    <name evidence="1" type="ORF">AMD02_04330</name>
</gene>